<dbReference type="InterPro" id="IPR057840">
    <property type="entry name" value="FimV_N"/>
</dbReference>
<feature type="compositionally biased region" description="Pro residues" evidence="1">
    <location>
        <begin position="362"/>
        <end position="385"/>
    </location>
</feature>
<dbReference type="Gene3D" id="1.20.58.2200">
    <property type="match status" value="1"/>
</dbReference>
<sequence length="806" mass="82756">MTVQSNLGEALRAQVQVFDLTPAEAGSLTVQPATPAAFRAAGVEYNAALVGAQISIERQANGQAVLRITGNRPVNEPFLDVLLDASWIGGRLSRNYTVLLDPPPVGQRAAPPAPLPPQVPAAPQSVPAPADFARSPVPPVVTAPAPAPLPRPAPRPAPVPAAAANNAPAGQLTVRPGDTAGRIAASNKAPSVSLDQMLIAMVQANPDAFIDGNVNRLRAGSVLSMPSASDAASLPAAQAQQMVIAQSRDFNEFRRRLAAGAPTVANAAPQRQASGSVQTQVEERRPAATAPDRLTLSKGTAPNTPAAAEAERIARTNQERDSAQRLAELSRNVNELNRLGTGAGSTATAAPPAATAPAAAPVAPPAPAPVTPPPAAEPAATPAPAPAVAAPPVAAPAAAKPAAPAESPASFLDDTPLGDPKVLGLIGLLVALVVSLVSYRVIRKRRGIVNDSGFADKNPDSFFGAGGGQQVNTAESGPSTLATSYSPSQLDAGGEVDPIAEADVYLAYGRDQQAEEILKEALRNHPERTALHAKLAEIYAKRKDVPAFQGIAGEAHRLTGGTGADWDRIQALGEELDPTHPLFKAAGAAALAGATAFSAAAAVQPEPEPEIEIEPEPEVEPEEITLDFDPAPPPPAAQPEPEPDIPSLDLDFGAFTPDAASPPPAPSSLPAEEEPDFSLDFNLDDFDTESSTEASAPPPDMEPMPALDLSNFSLDLDDEPAAAPEPEPVPAPAPLAPPAPQPEPEPDADDLPEVAPDDALATKLALADEFNAIGDVDGARHLIEEVISEASGSVRARAERMLAALS</sequence>
<feature type="compositionally biased region" description="Polar residues" evidence="1">
    <location>
        <begin position="470"/>
        <end position="489"/>
    </location>
</feature>
<feature type="compositionally biased region" description="Low complexity" evidence="1">
    <location>
        <begin position="121"/>
        <end position="130"/>
    </location>
</feature>
<gene>
    <name evidence="3" type="ORF">GT347_23710</name>
</gene>
<feature type="compositionally biased region" description="Acidic residues" evidence="1">
    <location>
        <begin position="607"/>
        <end position="626"/>
    </location>
</feature>
<feature type="compositionally biased region" description="Acidic residues" evidence="1">
    <location>
        <begin position="671"/>
        <end position="690"/>
    </location>
</feature>
<protein>
    <recommendedName>
        <fullName evidence="2">FimV N-terminal domain-containing protein</fullName>
    </recommendedName>
</protein>
<dbReference type="AlphaFoldDB" id="A0A857JFT1"/>
<evidence type="ECO:0000313" key="4">
    <source>
        <dbReference type="Proteomes" id="UP000464787"/>
    </source>
</evidence>
<feature type="region of interest" description="Disordered" evidence="1">
    <location>
        <begin position="465"/>
        <end position="493"/>
    </location>
</feature>
<evidence type="ECO:0000313" key="3">
    <source>
        <dbReference type="EMBL" id="QHJ01689.1"/>
    </source>
</evidence>
<organism evidence="3 4">
    <name type="scientific">Xylophilus rhododendri</name>
    <dbReference type="NCBI Taxonomy" id="2697032"/>
    <lineage>
        <taxon>Bacteria</taxon>
        <taxon>Pseudomonadati</taxon>
        <taxon>Pseudomonadota</taxon>
        <taxon>Betaproteobacteria</taxon>
        <taxon>Burkholderiales</taxon>
        <taxon>Xylophilus</taxon>
    </lineage>
</organism>
<dbReference type="Gene3D" id="1.25.40.10">
    <property type="entry name" value="Tetratricopeptide repeat domain"/>
    <property type="match status" value="1"/>
</dbReference>
<feature type="compositionally biased region" description="Basic and acidic residues" evidence="1">
    <location>
        <begin position="309"/>
        <end position="323"/>
    </location>
</feature>
<proteinExistence type="predicted"/>
<evidence type="ECO:0000259" key="2">
    <source>
        <dbReference type="Pfam" id="PF25800"/>
    </source>
</evidence>
<name>A0A857JFT1_9BURK</name>
<feature type="region of interest" description="Disordered" evidence="1">
    <location>
        <begin position="338"/>
        <end position="388"/>
    </location>
</feature>
<feature type="compositionally biased region" description="Acidic residues" evidence="1">
    <location>
        <begin position="744"/>
        <end position="756"/>
    </location>
</feature>
<feature type="compositionally biased region" description="Pro residues" evidence="1">
    <location>
        <begin position="723"/>
        <end position="743"/>
    </location>
</feature>
<keyword evidence="4" id="KW-1185">Reference proteome</keyword>
<dbReference type="InterPro" id="IPR011990">
    <property type="entry name" value="TPR-like_helical_dom_sf"/>
</dbReference>
<dbReference type="Gene3D" id="3.10.350.10">
    <property type="entry name" value="LysM domain"/>
    <property type="match status" value="1"/>
</dbReference>
<dbReference type="KEGG" id="xyk:GT347_23710"/>
<dbReference type="InterPro" id="IPR036779">
    <property type="entry name" value="LysM_dom_sf"/>
</dbReference>
<dbReference type="Proteomes" id="UP000464787">
    <property type="component" value="Chromosome"/>
</dbReference>
<feature type="compositionally biased region" description="Low complexity" evidence="1">
    <location>
        <begin position="160"/>
        <end position="169"/>
    </location>
</feature>
<dbReference type="InterPro" id="IPR020011">
    <property type="entry name" value="FimV_C"/>
</dbReference>
<dbReference type="InterPro" id="IPR020012">
    <property type="entry name" value="LysM_FimV"/>
</dbReference>
<feature type="region of interest" description="Disordered" evidence="1">
    <location>
        <begin position="261"/>
        <end position="323"/>
    </location>
</feature>
<feature type="compositionally biased region" description="Pro residues" evidence="1">
    <location>
        <begin position="103"/>
        <end position="120"/>
    </location>
</feature>
<feature type="compositionally biased region" description="Polar residues" evidence="1">
    <location>
        <begin position="269"/>
        <end position="280"/>
    </location>
</feature>
<dbReference type="EMBL" id="CP047650">
    <property type="protein sequence ID" value="QHJ01689.1"/>
    <property type="molecule type" value="Genomic_DNA"/>
</dbReference>
<feature type="region of interest" description="Disordered" evidence="1">
    <location>
        <begin position="600"/>
        <end position="758"/>
    </location>
</feature>
<accession>A0A857JFT1</accession>
<feature type="region of interest" description="Disordered" evidence="1">
    <location>
        <begin position="103"/>
        <end position="177"/>
    </location>
</feature>
<dbReference type="NCBIfam" id="TIGR03505">
    <property type="entry name" value="FimV_core"/>
    <property type="match status" value="1"/>
</dbReference>
<feature type="compositionally biased region" description="Low complexity" evidence="1">
    <location>
        <begin position="347"/>
        <end position="361"/>
    </location>
</feature>
<feature type="compositionally biased region" description="Pro residues" evidence="1">
    <location>
        <begin position="136"/>
        <end position="159"/>
    </location>
</feature>
<dbReference type="NCBIfam" id="TIGR03504">
    <property type="entry name" value="FimV_Cterm"/>
    <property type="match status" value="1"/>
</dbReference>
<dbReference type="Pfam" id="PF25800">
    <property type="entry name" value="FimV_N"/>
    <property type="match status" value="1"/>
</dbReference>
<dbReference type="InterPro" id="IPR038440">
    <property type="entry name" value="FimV_C_sf"/>
</dbReference>
<reference evidence="3 4" key="1">
    <citation type="submission" date="2020-01" db="EMBL/GenBank/DDBJ databases">
        <title>Genome sequencing of strain KACC 21265.</title>
        <authorList>
            <person name="Heo J."/>
            <person name="Kim S.-J."/>
            <person name="Kim J.-S."/>
            <person name="Hong S.-B."/>
            <person name="Kwon S.-W."/>
        </authorList>
    </citation>
    <scope>NUCLEOTIDE SEQUENCE [LARGE SCALE GENOMIC DNA]</scope>
    <source>
        <strain evidence="3 4">KACC 21265</strain>
    </source>
</reference>
<evidence type="ECO:0000256" key="1">
    <source>
        <dbReference type="SAM" id="MobiDB-lite"/>
    </source>
</evidence>
<feature type="compositionally biased region" description="Pro residues" evidence="1">
    <location>
        <begin position="630"/>
        <end position="640"/>
    </location>
</feature>
<feature type="domain" description="FimV N-terminal" evidence="2">
    <location>
        <begin position="1"/>
        <end position="103"/>
    </location>
</feature>